<name>A0A4Y3TSK9_9PROT</name>
<sequence length="337" mass="34262">MQVFSPIFHYIDGVTTDFVANNISTVIIGVTPAVAAAMSCVLAIEGVMTMLNPSGEPLSALMQKFLRWGIILSVASAGGMYQHEIAAVILKVPDDFANLLILSNSTDQAGATASTALDTALTEGWKATKTAFKAAGVMSGGGLAALAEAICLAITTVFLCAGSASSILFAKIMLAICVCLGPIAIFCLLFKATSGIFGRWTGVCLNYGLVTVMLSATFGLFEHLFKMAIDRAQTPGDGSLLAPTLTCGIIAVITLQVIKQIPGVAARLGDGIQLAAPSLMEGLKSASSGLGMTGRGANTKAVAELTQAIKGAAGGPAGMVASNAANVARGLARGSSR</sequence>
<comment type="caution">
    <text evidence="7">The sequence shown here is derived from an EMBL/GenBank/DDBJ whole genome shotgun (WGS) entry which is preliminary data.</text>
</comment>
<organism evidence="7 8">
    <name type="scientific">Acetobacter orleanensis</name>
    <dbReference type="NCBI Taxonomy" id="104099"/>
    <lineage>
        <taxon>Bacteria</taxon>
        <taxon>Pseudomonadati</taxon>
        <taxon>Pseudomonadota</taxon>
        <taxon>Alphaproteobacteria</taxon>
        <taxon>Acetobacterales</taxon>
        <taxon>Acetobacteraceae</taxon>
        <taxon>Acetobacter</taxon>
    </lineage>
</organism>
<accession>A0A4Y3TSK9</accession>
<proteinExistence type="inferred from homology"/>
<evidence type="ECO:0000256" key="6">
    <source>
        <dbReference type="SAM" id="Phobius"/>
    </source>
</evidence>
<dbReference type="STRING" id="104099.AD949_01150"/>
<feature type="transmembrane region" description="Helical" evidence="6">
    <location>
        <begin position="168"/>
        <end position="191"/>
    </location>
</feature>
<dbReference type="AlphaFoldDB" id="A0A4Y3TSK9"/>
<feature type="transmembrane region" description="Helical" evidence="6">
    <location>
        <begin position="23"/>
        <end position="44"/>
    </location>
</feature>
<protein>
    <recommendedName>
        <fullName evidence="9">Conjugal transfer protein TrbL</fullName>
    </recommendedName>
</protein>
<dbReference type="OrthoDB" id="7854576at2"/>
<evidence type="ECO:0000313" key="7">
    <source>
        <dbReference type="EMBL" id="GEB84000.1"/>
    </source>
</evidence>
<dbReference type="GO" id="GO:0030255">
    <property type="term" value="P:protein secretion by the type IV secretion system"/>
    <property type="evidence" value="ECO:0007669"/>
    <property type="project" value="InterPro"/>
</dbReference>
<evidence type="ECO:0000256" key="3">
    <source>
        <dbReference type="ARBA" id="ARBA00022692"/>
    </source>
</evidence>
<feature type="transmembrane region" description="Helical" evidence="6">
    <location>
        <begin position="142"/>
        <end position="161"/>
    </location>
</feature>
<feature type="transmembrane region" description="Helical" evidence="6">
    <location>
        <begin position="197"/>
        <end position="221"/>
    </location>
</feature>
<keyword evidence="3 6" id="KW-0812">Transmembrane</keyword>
<gene>
    <name evidence="7" type="ORF">AOR01nite_24770</name>
</gene>
<dbReference type="Pfam" id="PF04610">
    <property type="entry name" value="TrbL"/>
    <property type="match status" value="1"/>
</dbReference>
<dbReference type="GO" id="GO:0016020">
    <property type="term" value="C:membrane"/>
    <property type="evidence" value="ECO:0007669"/>
    <property type="project" value="UniProtKB-SubCell"/>
</dbReference>
<comment type="subcellular location">
    <subcellularLocation>
        <location evidence="1">Membrane</location>
        <topology evidence="1">Multi-pass membrane protein</topology>
    </subcellularLocation>
</comment>
<dbReference type="RefSeq" id="WP_048836486.1">
    <property type="nucleotide sequence ID" value="NZ_BJMU01000025.1"/>
</dbReference>
<evidence type="ECO:0000313" key="8">
    <source>
        <dbReference type="Proteomes" id="UP000317617"/>
    </source>
</evidence>
<evidence type="ECO:0000256" key="2">
    <source>
        <dbReference type="ARBA" id="ARBA00007802"/>
    </source>
</evidence>
<keyword evidence="8" id="KW-1185">Reference proteome</keyword>
<keyword evidence="5 6" id="KW-0472">Membrane</keyword>
<dbReference type="EMBL" id="BJMU01000025">
    <property type="protein sequence ID" value="GEB84000.1"/>
    <property type="molecule type" value="Genomic_DNA"/>
</dbReference>
<evidence type="ECO:0000256" key="4">
    <source>
        <dbReference type="ARBA" id="ARBA00022989"/>
    </source>
</evidence>
<keyword evidence="4 6" id="KW-1133">Transmembrane helix</keyword>
<comment type="similarity">
    <text evidence="2">Belongs to the TrbL/VirB6 family.</text>
</comment>
<evidence type="ECO:0000256" key="5">
    <source>
        <dbReference type="ARBA" id="ARBA00023136"/>
    </source>
</evidence>
<dbReference type="InterPro" id="IPR007688">
    <property type="entry name" value="Conjugal_tfr_TrbL/VirB6"/>
</dbReference>
<dbReference type="Proteomes" id="UP000317617">
    <property type="component" value="Unassembled WGS sequence"/>
</dbReference>
<evidence type="ECO:0008006" key="9">
    <source>
        <dbReference type="Google" id="ProtNLM"/>
    </source>
</evidence>
<reference evidence="7 8" key="1">
    <citation type="submission" date="2019-06" db="EMBL/GenBank/DDBJ databases">
        <title>Whole genome shotgun sequence of Acetobacter orleanensis NBRC 13752.</title>
        <authorList>
            <person name="Hosoyama A."/>
            <person name="Uohara A."/>
            <person name="Ohji S."/>
            <person name="Ichikawa N."/>
        </authorList>
    </citation>
    <scope>NUCLEOTIDE SEQUENCE [LARGE SCALE GENOMIC DNA]</scope>
    <source>
        <strain evidence="7 8">NBRC 13752</strain>
    </source>
</reference>
<evidence type="ECO:0000256" key="1">
    <source>
        <dbReference type="ARBA" id="ARBA00004141"/>
    </source>
</evidence>